<reference evidence="11" key="1">
    <citation type="submission" date="2025-08" db="UniProtKB">
        <authorList>
            <consortium name="RefSeq"/>
        </authorList>
    </citation>
    <scope>IDENTIFICATION</scope>
    <source>
        <strain evidence="11">14028-0561.14</strain>
        <tissue evidence="11">Whole fly</tissue>
    </source>
</reference>
<keyword evidence="3" id="KW-0677">Repeat</keyword>
<feature type="domain" description="C2H2-type" evidence="9">
    <location>
        <begin position="830"/>
        <end position="861"/>
    </location>
</feature>
<protein>
    <submittedName>
        <fullName evidence="11">Zinc finger protein 836</fullName>
    </submittedName>
</protein>
<sequence length="1258" mass="144783">MEGMDLWTSMFSSEFEDGEPEGGGEAELLEGGEDGGQYGNGNGDFMDDTAILEAGDGVDDLLDGEDDEREEEEHEDVTEKETKRPEPDDDALFDFELEPIVSIGEPTPGSALAPAGPMGAQVRPALQRHSLPPQSRPIGYSVRPTTSQINATDENGVPINYELGVVYICPACGGEFRQQDHWKRHMNQIHRYNTLRGLNFAPLDKLYQRCKECHKRIAMHSRENLLKHKFTHLPFRCTKCYICKREYKYRQDLMVHLRMVHCDEVVAMMREGYNAAGRKTRVRESRTEQMQREKNFLEGEDLDHIEVRNELLEPDIDEESGGLEHHQPLLVEETPHKKRNRGSGEEATELCEDYIHYMCPDCGTECDTHAQWSQHIEFVHDYVSRRGLNFRSVDMQMQCLECKKIVIPNTIKSLRSHKFSHLSHPEWLRCKLCYKGYTDHAELVRHLLKHHHLESLMSEDPGLEEEDASPTVDGGNEGEDNNGNGTALDEDSPYFEDAPRRGGRISSDDIFEPHIDYLCPQCGKEFIEKKHWRTHVVMAHSMNDLSKLNFEMINERQLKCTECEKIITNAYGIQNAQQHRITHLPFKAYARCRKCHKSYTDRKGLVKHLATYHRIGCDARKSGGAASLPKQPRKQIVTVANETYEIIYLDDVEQGPSLEDENDFGEQMLADEDDYPVIQPPPPLHRHVPPPPRPSSTQQRYKCVHCSVLFPTQMAVRVHISEKHPRKPHQMGRRHRHSLSNSGGADSGLTTVEQNYIFLCPSCGKEYKTQYEWRRHINEEHNFDKRNYLNMRQLDKYRYQCTQCKDIVCNSKLKGLQDHHFRHLPYRLYLKCLVCGTCYNHKPNIAAHLRARHNIYDRETPLIVKPKSVYNRGKDGEREKVSLATAAPSAVSPPGCSSSTSASAVVVPAPAAPVVSRTLKPQPGDLPTRPAGLNTLEDSISYHNAVDMDFITYFCPKCNQNFDSHAFWRKHIVEQHNFNSREGLNFRQIDNHHYLCLECYKRVTVTHTKGAIGQLQSHKFRHLPHRSFKCLTCDASFVRKQMFFKHLNRDTNRCDNRPQRELDDEEPSQDSQLGTIYHLACPQCGDDFNTPSRKQWRNHINVLHGLTTLDLLHMEKVDGAEDLYRCQDCNEELQTNRQWVLQYHRFQHLPQPAYIRCQLCEQSSERDASVVSGMHSLRELQQHLRKHHATTVGENEMQMLREQIAQEEKEQQEETLGLGGGDEEDNQVGQDSGPYMPLPPHLLDDGDDVEFEDQYLLG</sequence>
<dbReference type="Proteomes" id="UP001652661">
    <property type="component" value="Chromosome 3R"/>
</dbReference>
<gene>
    <name evidence="11" type="primary">LOC108072125</name>
</gene>
<keyword evidence="4 7" id="KW-0863">Zinc-finger</keyword>
<dbReference type="PROSITE" id="PS50157">
    <property type="entry name" value="ZINC_FINGER_C2H2_2"/>
    <property type="match status" value="5"/>
</dbReference>
<organism evidence="10 11">
    <name type="scientific">Drosophila kikkawai</name>
    <name type="common">Fruit fly</name>
    <dbReference type="NCBI Taxonomy" id="30033"/>
    <lineage>
        <taxon>Eukaryota</taxon>
        <taxon>Metazoa</taxon>
        <taxon>Ecdysozoa</taxon>
        <taxon>Arthropoda</taxon>
        <taxon>Hexapoda</taxon>
        <taxon>Insecta</taxon>
        <taxon>Pterygota</taxon>
        <taxon>Neoptera</taxon>
        <taxon>Endopterygota</taxon>
        <taxon>Diptera</taxon>
        <taxon>Brachycera</taxon>
        <taxon>Muscomorpha</taxon>
        <taxon>Ephydroidea</taxon>
        <taxon>Drosophilidae</taxon>
        <taxon>Drosophila</taxon>
        <taxon>Sophophora</taxon>
    </lineage>
</organism>
<evidence type="ECO:0000256" key="6">
    <source>
        <dbReference type="ARBA" id="ARBA00023242"/>
    </source>
</evidence>
<evidence type="ECO:0000256" key="3">
    <source>
        <dbReference type="ARBA" id="ARBA00022737"/>
    </source>
</evidence>
<feature type="region of interest" description="Disordered" evidence="8">
    <location>
        <begin position="458"/>
        <end position="499"/>
    </location>
</feature>
<accession>A0A6P4I7G0</accession>
<evidence type="ECO:0000313" key="11">
    <source>
        <dbReference type="RefSeq" id="XP_017018646.1"/>
    </source>
</evidence>
<dbReference type="SMART" id="SM00355">
    <property type="entry name" value="ZnF_C2H2"/>
    <property type="match status" value="18"/>
</dbReference>
<feature type="domain" description="C2H2-type" evidence="9">
    <location>
        <begin position="517"/>
        <end position="545"/>
    </location>
</feature>
<dbReference type="PANTHER" id="PTHR24406">
    <property type="entry name" value="TRANSCRIPTIONAL REPRESSOR CTCFL-RELATED"/>
    <property type="match status" value="1"/>
</dbReference>
<feature type="compositionally biased region" description="Basic residues" evidence="8">
    <location>
        <begin position="724"/>
        <end position="738"/>
    </location>
</feature>
<evidence type="ECO:0000313" key="10">
    <source>
        <dbReference type="Proteomes" id="UP001652661"/>
    </source>
</evidence>
<feature type="region of interest" description="Disordered" evidence="8">
    <location>
        <begin position="723"/>
        <end position="746"/>
    </location>
</feature>
<evidence type="ECO:0000259" key="9">
    <source>
        <dbReference type="PROSITE" id="PS50157"/>
    </source>
</evidence>
<name>A0A6P4I7G0_DROKI</name>
<proteinExistence type="predicted"/>
<evidence type="ECO:0000256" key="4">
    <source>
        <dbReference type="ARBA" id="ARBA00022771"/>
    </source>
</evidence>
<keyword evidence="2" id="KW-0479">Metal-binding</keyword>
<feature type="compositionally biased region" description="Acidic residues" evidence="8">
    <location>
        <begin position="56"/>
        <end position="76"/>
    </location>
</feature>
<evidence type="ECO:0000256" key="1">
    <source>
        <dbReference type="ARBA" id="ARBA00004123"/>
    </source>
</evidence>
<dbReference type="Pfam" id="PF00096">
    <property type="entry name" value="zf-C2H2"/>
    <property type="match status" value="2"/>
</dbReference>
<dbReference type="InterPro" id="IPR050888">
    <property type="entry name" value="ZnF_C2H2-type_TF"/>
</dbReference>
<dbReference type="OMA" id="QWVLQFH"/>
<dbReference type="PROSITE" id="PS00028">
    <property type="entry name" value="ZINC_FINGER_C2H2_1"/>
    <property type="match status" value="10"/>
</dbReference>
<feature type="domain" description="C2H2-type" evidence="9">
    <location>
        <begin position="167"/>
        <end position="190"/>
    </location>
</feature>
<keyword evidence="5" id="KW-0862">Zinc</keyword>
<dbReference type="GeneID" id="108072125"/>
<dbReference type="RefSeq" id="XP_017018646.1">
    <property type="nucleotide sequence ID" value="XM_017163157.3"/>
</dbReference>
<dbReference type="AlphaFoldDB" id="A0A6P4I7G0"/>
<evidence type="ECO:0000256" key="8">
    <source>
        <dbReference type="SAM" id="MobiDB-lite"/>
    </source>
</evidence>
<dbReference type="GO" id="GO:0005634">
    <property type="term" value="C:nucleus"/>
    <property type="evidence" value="ECO:0007669"/>
    <property type="project" value="UniProtKB-SubCell"/>
</dbReference>
<feature type="compositionally biased region" description="Basic and acidic residues" evidence="8">
    <location>
        <begin position="77"/>
        <end position="86"/>
    </location>
</feature>
<dbReference type="InterPro" id="IPR013087">
    <property type="entry name" value="Znf_C2H2_type"/>
</dbReference>
<keyword evidence="10" id="KW-1185">Reference proteome</keyword>
<comment type="subcellular location">
    <subcellularLocation>
        <location evidence="1">Nucleus</location>
    </subcellularLocation>
</comment>
<evidence type="ECO:0000256" key="5">
    <source>
        <dbReference type="ARBA" id="ARBA00022833"/>
    </source>
</evidence>
<feature type="domain" description="C2H2-type" evidence="9">
    <location>
        <begin position="758"/>
        <end position="786"/>
    </location>
</feature>
<evidence type="ECO:0000256" key="2">
    <source>
        <dbReference type="ARBA" id="ARBA00022723"/>
    </source>
</evidence>
<dbReference type="Gene3D" id="3.30.160.60">
    <property type="entry name" value="Classic Zinc Finger"/>
    <property type="match status" value="3"/>
</dbReference>
<dbReference type="GO" id="GO:0008270">
    <property type="term" value="F:zinc ion binding"/>
    <property type="evidence" value="ECO:0007669"/>
    <property type="project" value="UniProtKB-KW"/>
</dbReference>
<dbReference type="OrthoDB" id="3069995at2759"/>
<feature type="region of interest" description="Disordered" evidence="8">
    <location>
        <begin position="1206"/>
        <end position="1258"/>
    </location>
</feature>
<keyword evidence="6" id="KW-0539">Nucleus</keyword>
<feature type="compositionally biased region" description="Acidic residues" evidence="8">
    <location>
        <begin position="1245"/>
        <end position="1258"/>
    </location>
</feature>
<feature type="domain" description="C2H2-type" evidence="9">
    <location>
        <begin position="235"/>
        <end position="266"/>
    </location>
</feature>
<feature type="region of interest" description="Disordered" evidence="8">
    <location>
        <begin position="1"/>
        <end position="90"/>
    </location>
</feature>
<evidence type="ECO:0000256" key="7">
    <source>
        <dbReference type="PROSITE-ProRule" id="PRU00042"/>
    </source>
</evidence>
<feature type="compositionally biased region" description="Acidic residues" evidence="8">
    <location>
        <begin position="14"/>
        <end position="33"/>
    </location>
</feature>